<dbReference type="EC" id="2.4.2.9" evidence="2"/>
<comment type="caution">
    <text evidence="2">The sequence shown here is derived from an EMBL/GenBank/DDBJ whole genome shotgun (WGS) entry which is preliminary data.</text>
</comment>
<dbReference type="PANTHER" id="PTHR11608:SF0">
    <property type="entry name" value="BIFUNCTIONAL PROTEIN PYRR"/>
    <property type="match status" value="1"/>
</dbReference>
<gene>
    <name evidence="2" type="primary">pyrR</name>
    <name evidence="2" type="ORF">RM531_04120</name>
</gene>
<organism evidence="2 3">
    <name type="scientific">Spectribacter acetivorans</name>
    <dbReference type="NCBI Taxonomy" id="3075603"/>
    <lineage>
        <taxon>Bacteria</taxon>
        <taxon>Pseudomonadati</taxon>
        <taxon>Pseudomonadota</taxon>
        <taxon>Gammaproteobacteria</taxon>
        <taxon>Salinisphaerales</taxon>
        <taxon>Salinisphaeraceae</taxon>
        <taxon>Spectribacter</taxon>
    </lineage>
</organism>
<keyword evidence="2" id="KW-0328">Glycosyltransferase</keyword>
<proteinExistence type="predicted"/>
<dbReference type="NCBIfam" id="NF003545">
    <property type="entry name" value="PRK05205.1-1"/>
    <property type="match status" value="1"/>
</dbReference>
<dbReference type="InterPro" id="IPR050137">
    <property type="entry name" value="PyrR_bifunctional"/>
</dbReference>
<name>A0ABU3B5C5_9GAMM</name>
<dbReference type="InterPro" id="IPR000836">
    <property type="entry name" value="PRTase_dom"/>
</dbReference>
<evidence type="ECO:0000313" key="3">
    <source>
        <dbReference type="Proteomes" id="UP001259982"/>
    </source>
</evidence>
<evidence type="ECO:0000313" key="2">
    <source>
        <dbReference type="EMBL" id="MDT0617650.1"/>
    </source>
</evidence>
<dbReference type="InterPro" id="IPR029057">
    <property type="entry name" value="PRTase-like"/>
</dbReference>
<sequence length="162" mass="17714">MSPADPQVAEGIDRLCRAISADLSTPPVLVGIHTGGVWLAQALRDRLWPQAPLSQLNISFHRDDFARIGLHPQVGASDMQEDVEGRTLLLVDDVLHTGRTVRAAMNELFDFGRPAAIRLAVLVDRSGRELPVAADYVGLERDVPAEQQIKLEGPDPLTLVLR</sequence>
<accession>A0ABU3B5C5</accession>
<keyword evidence="3" id="KW-1185">Reference proteome</keyword>
<dbReference type="EMBL" id="JAVRHY010000003">
    <property type="protein sequence ID" value="MDT0617650.1"/>
    <property type="molecule type" value="Genomic_DNA"/>
</dbReference>
<dbReference type="RefSeq" id="WP_311657513.1">
    <property type="nucleotide sequence ID" value="NZ_JAVRHY010000003.1"/>
</dbReference>
<feature type="domain" description="Phosphoribosyltransferase" evidence="1">
    <location>
        <begin position="6"/>
        <end position="142"/>
    </location>
</feature>
<dbReference type="Proteomes" id="UP001259982">
    <property type="component" value="Unassembled WGS sequence"/>
</dbReference>
<protein>
    <submittedName>
        <fullName evidence="2">Bifunctional pyr operon transcriptional regulator/uracil phosphoribosyltransferase PyrR</fullName>
        <ecNumber evidence="2">2.4.2.9</ecNumber>
    </submittedName>
</protein>
<evidence type="ECO:0000259" key="1">
    <source>
        <dbReference type="Pfam" id="PF00156"/>
    </source>
</evidence>
<dbReference type="Gene3D" id="3.40.50.2020">
    <property type="match status" value="1"/>
</dbReference>
<dbReference type="CDD" id="cd06223">
    <property type="entry name" value="PRTases_typeI"/>
    <property type="match status" value="1"/>
</dbReference>
<keyword evidence="2" id="KW-0808">Transferase</keyword>
<dbReference type="PANTHER" id="PTHR11608">
    <property type="entry name" value="BIFUNCTIONAL PROTEIN PYRR"/>
    <property type="match status" value="1"/>
</dbReference>
<dbReference type="Pfam" id="PF00156">
    <property type="entry name" value="Pribosyltran"/>
    <property type="match status" value="1"/>
</dbReference>
<reference evidence="2 3" key="1">
    <citation type="submission" date="2023-09" db="EMBL/GenBank/DDBJ databases">
        <authorList>
            <person name="Rey-Velasco X."/>
        </authorList>
    </citation>
    <scope>NUCLEOTIDE SEQUENCE [LARGE SCALE GENOMIC DNA]</scope>
    <source>
        <strain evidence="2 3">P385</strain>
    </source>
</reference>
<dbReference type="GO" id="GO:0004845">
    <property type="term" value="F:uracil phosphoribosyltransferase activity"/>
    <property type="evidence" value="ECO:0007669"/>
    <property type="project" value="UniProtKB-EC"/>
</dbReference>
<dbReference type="SUPFAM" id="SSF53271">
    <property type="entry name" value="PRTase-like"/>
    <property type="match status" value="1"/>
</dbReference>